<dbReference type="EMBL" id="ANFO01000266">
    <property type="protein sequence ID" value="KGQ10875.1"/>
    <property type="molecule type" value="Genomic_DNA"/>
</dbReference>
<gene>
    <name evidence="4" type="ORF">BBAD15_g3776</name>
</gene>
<dbReference type="Pfam" id="PF01263">
    <property type="entry name" value="Aldose_epim"/>
    <property type="match status" value="1"/>
</dbReference>
<comment type="caution">
    <text evidence="4">The sequence shown here is derived from an EMBL/GenBank/DDBJ whole genome shotgun (WGS) entry which is preliminary data.</text>
</comment>
<dbReference type="GO" id="GO:0006006">
    <property type="term" value="P:glucose metabolic process"/>
    <property type="evidence" value="ECO:0007669"/>
    <property type="project" value="TreeGrafter"/>
</dbReference>
<dbReference type="InterPro" id="IPR047215">
    <property type="entry name" value="Galactose_mutarotase-like"/>
</dbReference>
<organism evidence="4 5">
    <name type="scientific">Beauveria bassiana D1-5</name>
    <dbReference type="NCBI Taxonomy" id="1245745"/>
    <lineage>
        <taxon>Eukaryota</taxon>
        <taxon>Fungi</taxon>
        <taxon>Dikarya</taxon>
        <taxon>Ascomycota</taxon>
        <taxon>Pezizomycotina</taxon>
        <taxon>Sordariomycetes</taxon>
        <taxon>Hypocreomycetidae</taxon>
        <taxon>Hypocreales</taxon>
        <taxon>Cordycipitaceae</taxon>
        <taxon>Beauveria</taxon>
    </lineage>
</organism>
<dbReference type="PROSITE" id="PS00545">
    <property type="entry name" value="ALDOSE_1_EPIMERASE"/>
    <property type="match status" value="1"/>
</dbReference>
<dbReference type="SUPFAM" id="SSF74650">
    <property type="entry name" value="Galactose mutarotase-like"/>
    <property type="match status" value="1"/>
</dbReference>
<evidence type="ECO:0000256" key="1">
    <source>
        <dbReference type="ARBA" id="ARBA00006206"/>
    </source>
</evidence>
<accession>A0A0A2VXI1</accession>
<keyword evidence="3" id="KW-0119">Carbohydrate metabolism</keyword>
<reference evidence="4 5" key="1">
    <citation type="submission" date="2012-10" db="EMBL/GenBank/DDBJ databases">
        <title>Genome sequencing and analysis of entomopathogenic fungi Beauveria bassiana D1-5.</title>
        <authorList>
            <person name="Li Q."/>
            <person name="Wang L."/>
            <person name="Zhang Z."/>
            <person name="Wang Q."/>
            <person name="Ren J."/>
            <person name="Wang M."/>
            <person name="Xu W."/>
            <person name="Wang J."/>
            <person name="Lu Y."/>
            <person name="Du Q."/>
            <person name="Sun Z."/>
        </authorList>
    </citation>
    <scope>NUCLEOTIDE SEQUENCE [LARGE SCALE GENOMIC DNA]</scope>
    <source>
        <strain evidence="4 5">D1-5</strain>
    </source>
</reference>
<dbReference type="InterPro" id="IPR018052">
    <property type="entry name" value="Ald1_epimerase_CS"/>
</dbReference>
<name>A0A0A2VXI1_BEABA</name>
<dbReference type="HOGENOM" id="CLU_031753_3_0_1"/>
<comment type="similarity">
    <text evidence="1">Belongs to the aldose epimerase family.</text>
</comment>
<dbReference type="GO" id="GO:0033499">
    <property type="term" value="P:galactose catabolic process via UDP-galactose, Leloir pathway"/>
    <property type="evidence" value="ECO:0007669"/>
    <property type="project" value="TreeGrafter"/>
</dbReference>
<dbReference type="InterPro" id="IPR014718">
    <property type="entry name" value="GH-type_carb-bd"/>
</dbReference>
<dbReference type="STRING" id="1245745.A0A0A2VXI1"/>
<protein>
    <submittedName>
        <fullName evidence="4">Bifunctional protein GAL10</fullName>
    </submittedName>
</protein>
<dbReference type="eggNOG" id="KOG1604">
    <property type="taxonomic scope" value="Eukaryota"/>
</dbReference>
<dbReference type="PANTHER" id="PTHR10091:SF0">
    <property type="entry name" value="GALACTOSE MUTAROTASE"/>
    <property type="match status" value="1"/>
</dbReference>
<evidence type="ECO:0000256" key="2">
    <source>
        <dbReference type="ARBA" id="ARBA00023235"/>
    </source>
</evidence>
<keyword evidence="2" id="KW-0413">Isomerase</keyword>
<dbReference type="Proteomes" id="UP000030106">
    <property type="component" value="Unassembled WGS sequence"/>
</dbReference>
<sequence length="341" mass="35881">MAADAPFSFLPLGAIIQAFNVKGTNIVQGFPTQELYEKHNSPYFGETIGRVANRIKGAQLDSVNGKTYPLAANNSGNTLHGGIVGWGKRVWKGPTPVGVREIPGVKGLQGGESVQFTLTSEAGDEGFPGAVDAKVVYTAGTQQVDGKEATVLGIEYEAQLTGGADETVINMTNHSYFNLGGDETIASTQVSLGASQYLPVDGTNVPIGGPSAFPGVEVGKTIGLGDKEPVFDNCFTTTAHPAAVPIDTRAQPLQLHLAAAHPKTGIHLQVLSTEPSFQFYTGDFTDVPAVEGAAARGARSAFCCEPGRWVNAANVPEWKSMVLLKKGETYGARIVYKAWTG</sequence>
<dbReference type="PANTHER" id="PTHR10091">
    <property type="entry name" value="ALDOSE-1-EPIMERASE"/>
    <property type="match status" value="1"/>
</dbReference>
<dbReference type="InterPro" id="IPR011013">
    <property type="entry name" value="Gal_mutarotase_sf_dom"/>
</dbReference>
<dbReference type="InterPro" id="IPR008183">
    <property type="entry name" value="Aldose_1/G6P_1-epimerase"/>
</dbReference>
<dbReference type="Gene3D" id="2.70.98.10">
    <property type="match status" value="1"/>
</dbReference>
<evidence type="ECO:0000313" key="4">
    <source>
        <dbReference type="EMBL" id="KGQ10875.1"/>
    </source>
</evidence>
<dbReference type="GO" id="GO:0030246">
    <property type="term" value="F:carbohydrate binding"/>
    <property type="evidence" value="ECO:0007669"/>
    <property type="project" value="InterPro"/>
</dbReference>
<dbReference type="OrthoDB" id="274691at2759"/>
<evidence type="ECO:0000256" key="3">
    <source>
        <dbReference type="ARBA" id="ARBA00023277"/>
    </source>
</evidence>
<evidence type="ECO:0000313" key="5">
    <source>
        <dbReference type="Proteomes" id="UP000030106"/>
    </source>
</evidence>
<proteinExistence type="inferred from homology"/>
<dbReference type="AlphaFoldDB" id="A0A0A2VXI1"/>
<dbReference type="GO" id="GO:0004034">
    <property type="term" value="F:aldose 1-epimerase activity"/>
    <property type="evidence" value="ECO:0007669"/>
    <property type="project" value="TreeGrafter"/>
</dbReference>
<dbReference type="CDD" id="cd09019">
    <property type="entry name" value="galactose_mutarotase_like"/>
    <property type="match status" value="1"/>
</dbReference>